<feature type="transmembrane region" description="Helical" evidence="8">
    <location>
        <begin position="138"/>
        <end position="158"/>
    </location>
</feature>
<dbReference type="GO" id="GO:0005737">
    <property type="term" value="C:cytoplasm"/>
    <property type="evidence" value="ECO:0007669"/>
    <property type="project" value="UniProtKB-ARBA"/>
</dbReference>
<feature type="transmembrane region" description="Helical" evidence="8">
    <location>
        <begin position="77"/>
        <end position="102"/>
    </location>
</feature>
<dbReference type="OrthoDB" id="73614at2759"/>
<dbReference type="SUPFAM" id="SSF101447">
    <property type="entry name" value="Formin homology 2 domain (FH2 domain)"/>
    <property type="match status" value="1"/>
</dbReference>
<dbReference type="InterPro" id="IPR011691">
    <property type="entry name" value="Vesicle_transpt_SFT2"/>
</dbReference>
<dbReference type="KEGG" id="acan:ACA1_175840"/>
<evidence type="ECO:0000256" key="3">
    <source>
        <dbReference type="ARBA" id="ARBA00022692"/>
    </source>
</evidence>
<dbReference type="GO" id="GO:0016192">
    <property type="term" value="P:vesicle-mediated transport"/>
    <property type="evidence" value="ECO:0007669"/>
    <property type="project" value="InterPro"/>
</dbReference>
<reference evidence="10 11" key="1">
    <citation type="journal article" date="2013" name="Genome Biol.">
        <title>Genome of Acanthamoeba castellanii highlights extensive lateral gene transfer and early evolution of tyrosine kinase signaling.</title>
        <authorList>
            <person name="Clarke M."/>
            <person name="Lohan A.J."/>
            <person name="Liu B."/>
            <person name="Lagkouvardos I."/>
            <person name="Roy S."/>
            <person name="Zafar N."/>
            <person name="Bertelli C."/>
            <person name="Schilde C."/>
            <person name="Kianianmomeni A."/>
            <person name="Burglin T.R."/>
            <person name="Frech C."/>
            <person name="Turcotte B."/>
            <person name="Kopec K.O."/>
            <person name="Synnott J.M."/>
            <person name="Choo C."/>
            <person name="Paponov I."/>
            <person name="Finkler A."/>
            <person name="Soon Heng Tan C."/>
            <person name="Hutchins A.P."/>
            <person name="Weinmeier T."/>
            <person name="Rattei T."/>
            <person name="Chu J.S."/>
            <person name="Gimenez G."/>
            <person name="Irimia M."/>
            <person name="Rigden D.J."/>
            <person name="Fitzpatrick D.A."/>
            <person name="Lorenzo-Morales J."/>
            <person name="Bateman A."/>
            <person name="Chiu C.H."/>
            <person name="Tang P."/>
            <person name="Hegemann P."/>
            <person name="Fromm H."/>
            <person name="Raoult D."/>
            <person name="Greub G."/>
            <person name="Miranda-Saavedra D."/>
            <person name="Chen N."/>
            <person name="Nash P."/>
            <person name="Ginger M.L."/>
            <person name="Horn M."/>
            <person name="Schaap P."/>
            <person name="Caler L."/>
            <person name="Loftus B."/>
        </authorList>
    </citation>
    <scope>NUCLEOTIDE SEQUENCE [LARGE SCALE GENOMIC DNA]</scope>
    <source>
        <strain evidence="10 11">Neff</strain>
    </source>
</reference>
<keyword evidence="6 8" id="KW-0472">Membrane</keyword>
<comment type="subcellular location">
    <subcellularLocation>
        <location evidence="1 8">Membrane</location>
        <topology evidence="1 8">Multi-pass membrane protein</topology>
    </subcellularLocation>
</comment>
<evidence type="ECO:0000313" key="10">
    <source>
        <dbReference type="EMBL" id="ELR24907.1"/>
    </source>
</evidence>
<dbReference type="PANTHER" id="PTHR23137">
    <property type="entry name" value="VESICLE TRANSPORT PROTEIN-RELATED"/>
    <property type="match status" value="1"/>
</dbReference>
<accession>L8HI63</accession>
<feature type="compositionally biased region" description="Pro residues" evidence="9">
    <location>
        <begin position="7"/>
        <end position="16"/>
    </location>
</feature>
<dbReference type="GO" id="GO:0012505">
    <property type="term" value="C:endomembrane system"/>
    <property type="evidence" value="ECO:0007669"/>
    <property type="project" value="UniProtKB-ARBA"/>
</dbReference>
<dbReference type="InterPro" id="IPR007305">
    <property type="entry name" value="Vesicle_transpt_Got1/SFT2"/>
</dbReference>
<sequence>MSWFGGAPPPPPPPPPADEEGLLSSFRRTIGLAPPPPPPPASKLDSVMGMVGLGPRREPTLMDEFNEATTLSYKNRLYGFGICLAVSILFFFLSVLFIYILLFAAFGVFYTIGNLCLLGSSFFLIGPTRQLKMMFKPIRLIATIIYLGALGMTLFVAIYTKSALLVLICVIIQICAIVWYVASYLPFAQTLLKKCCGACADSITSV</sequence>
<feature type="transmembrane region" description="Helical" evidence="8">
    <location>
        <begin position="164"/>
        <end position="185"/>
    </location>
</feature>
<proteinExistence type="inferred from homology"/>
<keyword evidence="5 8" id="KW-1133">Transmembrane helix</keyword>
<evidence type="ECO:0000256" key="5">
    <source>
        <dbReference type="ARBA" id="ARBA00022989"/>
    </source>
</evidence>
<dbReference type="GO" id="GO:0016020">
    <property type="term" value="C:membrane"/>
    <property type="evidence" value="ECO:0007669"/>
    <property type="project" value="UniProtKB-SubCell"/>
</dbReference>
<comment type="similarity">
    <text evidence="7 8">Belongs to the SFT2 family.</text>
</comment>
<evidence type="ECO:0000256" key="1">
    <source>
        <dbReference type="ARBA" id="ARBA00004141"/>
    </source>
</evidence>
<keyword evidence="3 8" id="KW-0812">Transmembrane</keyword>
<dbReference type="RefSeq" id="XP_004356807.1">
    <property type="nucleotide sequence ID" value="XM_004356754.1"/>
</dbReference>
<evidence type="ECO:0000256" key="9">
    <source>
        <dbReference type="SAM" id="MobiDB-lite"/>
    </source>
</evidence>
<dbReference type="Pfam" id="PF04178">
    <property type="entry name" value="Got1"/>
    <property type="match status" value="1"/>
</dbReference>
<evidence type="ECO:0000256" key="6">
    <source>
        <dbReference type="ARBA" id="ARBA00023136"/>
    </source>
</evidence>
<dbReference type="EMBL" id="KB007811">
    <property type="protein sequence ID" value="ELR24907.1"/>
    <property type="molecule type" value="Genomic_DNA"/>
</dbReference>
<evidence type="ECO:0000256" key="8">
    <source>
        <dbReference type="RuleBase" id="RU363111"/>
    </source>
</evidence>
<keyword evidence="11" id="KW-1185">Reference proteome</keyword>
<protein>
    <recommendedName>
        <fullName evidence="8">Vesicle transport protein</fullName>
    </recommendedName>
</protein>
<dbReference type="AlphaFoldDB" id="L8HI63"/>
<gene>
    <name evidence="10" type="ORF">ACA1_175840</name>
</gene>
<feature type="region of interest" description="Disordered" evidence="9">
    <location>
        <begin position="1"/>
        <end position="21"/>
    </location>
</feature>
<evidence type="ECO:0000313" key="11">
    <source>
        <dbReference type="Proteomes" id="UP000011083"/>
    </source>
</evidence>
<organism evidence="10 11">
    <name type="scientific">Acanthamoeba castellanii (strain ATCC 30010 / Neff)</name>
    <dbReference type="NCBI Taxonomy" id="1257118"/>
    <lineage>
        <taxon>Eukaryota</taxon>
        <taxon>Amoebozoa</taxon>
        <taxon>Discosea</taxon>
        <taxon>Longamoebia</taxon>
        <taxon>Centramoebida</taxon>
        <taxon>Acanthamoebidae</taxon>
        <taxon>Acanthamoeba</taxon>
    </lineage>
</organism>
<dbReference type="GO" id="GO:0015031">
    <property type="term" value="P:protein transport"/>
    <property type="evidence" value="ECO:0007669"/>
    <property type="project" value="UniProtKB-KW"/>
</dbReference>
<name>L8HI63_ACACF</name>
<evidence type="ECO:0000256" key="7">
    <source>
        <dbReference type="ARBA" id="ARBA00025800"/>
    </source>
</evidence>
<evidence type="ECO:0000256" key="2">
    <source>
        <dbReference type="ARBA" id="ARBA00022448"/>
    </source>
</evidence>
<keyword evidence="2 8" id="KW-0813">Transport</keyword>
<dbReference type="VEuPathDB" id="AmoebaDB:ACA1_175840"/>
<dbReference type="OMA" id="IRCCDTE"/>
<dbReference type="GeneID" id="14925941"/>
<comment type="function">
    <text evidence="8">May be involved in fusion of retrograde transport vesicles derived from an endocytic compartment with the Golgi complex.</text>
</comment>
<evidence type="ECO:0000256" key="4">
    <source>
        <dbReference type="ARBA" id="ARBA00022927"/>
    </source>
</evidence>
<feature type="transmembrane region" description="Helical" evidence="8">
    <location>
        <begin position="108"/>
        <end position="126"/>
    </location>
</feature>
<dbReference type="STRING" id="1257118.L8HI63"/>
<keyword evidence="4 8" id="KW-0653">Protein transport</keyword>
<dbReference type="Proteomes" id="UP000011083">
    <property type="component" value="Unassembled WGS sequence"/>
</dbReference>